<dbReference type="GO" id="GO:0016491">
    <property type="term" value="F:oxidoreductase activity"/>
    <property type="evidence" value="ECO:0007669"/>
    <property type="project" value="InterPro"/>
</dbReference>
<evidence type="ECO:0000256" key="1">
    <source>
        <dbReference type="SAM" id="SignalP"/>
    </source>
</evidence>
<organism evidence="2 3">
    <name type="scientific">Pirellula staleyi (strain ATCC 27377 / DSM 6068 / ICPB 4128)</name>
    <name type="common">Pirella staleyi</name>
    <dbReference type="NCBI Taxonomy" id="530564"/>
    <lineage>
        <taxon>Bacteria</taxon>
        <taxon>Pseudomonadati</taxon>
        <taxon>Planctomycetota</taxon>
        <taxon>Planctomycetia</taxon>
        <taxon>Pirellulales</taxon>
        <taxon>Pirellulaceae</taxon>
        <taxon>Pirellula</taxon>
    </lineage>
</organism>
<dbReference type="eggNOG" id="ENOG5032XKG">
    <property type="taxonomic scope" value="Bacteria"/>
</dbReference>
<gene>
    <name evidence="2" type="ordered locus">Psta_0697</name>
</gene>
<feature type="chain" id="PRO_5003034639" description="C2H2-type domain-containing protein" evidence="1">
    <location>
        <begin position="23"/>
        <end position="150"/>
    </location>
</feature>
<evidence type="ECO:0000313" key="3">
    <source>
        <dbReference type="Proteomes" id="UP000001887"/>
    </source>
</evidence>
<proteinExistence type="predicted"/>
<evidence type="ECO:0000313" key="2">
    <source>
        <dbReference type="EMBL" id="ADB15383.1"/>
    </source>
</evidence>
<protein>
    <recommendedName>
        <fullName evidence="4">C2H2-type domain-containing protein</fullName>
    </recommendedName>
</protein>
<dbReference type="AlphaFoldDB" id="D2R5C4"/>
<evidence type="ECO:0008006" key="4">
    <source>
        <dbReference type="Google" id="ProtNLM"/>
    </source>
</evidence>
<dbReference type="InterPro" id="IPR012348">
    <property type="entry name" value="RNR-like"/>
</dbReference>
<name>D2R5C4_PIRSD</name>
<dbReference type="HOGENOM" id="CLU_1738839_0_0_0"/>
<dbReference type="EMBL" id="CP001848">
    <property type="protein sequence ID" value="ADB15383.1"/>
    <property type="molecule type" value="Genomic_DNA"/>
</dbReference>
<sequence precursor="true">MKSRTLMLAGFAVVAIAMVLRAADGVSLEGIKCIMAANKDAKADNAVEYRGAKVFFCCGNCSKGFAADPAKHAAKANHQLVATKQFTQVKCPISGGPLADGTDVKVGGIDVKFCCMNCKAKAEKSEDAVSLLFADKSFDKGFEAKKAETK</sequence>
<dbReference type="OrthoDB" id="9815497at2"/>
<dbReference type="STRING" id="530564.Psta_0697"/>
<keyword evidence="3" id="KW-1185">Reference proteome</keyword>
<dbReference type="KEGG" id="psl:Psta_0697"/>
<keyword evidence="1" id="KW-0732">Signal</keyword>
<reference evidence="2 3" key="1">
    <citation type="journal article" date="2009" name="Stand. Genomic Sci.">
        <title>Complete genome sequence of Pirellula staleyi type strain (ATCC 27377).</title>
        <authorList>
            <person name="Clum A."/>
            <person name="Tindall B.J."/>
            <person name="Sikorski J."/>
            <person name="Ivanova N."/>
            <person name="Mavrommatis K."/>
            <person name="Lucas S."/>
            <person name="Glavina del Rio T."/>
            <person name="Nolan M."/>
            <person name="Chen F."/>
            <person name="Tice H."/>
            <person name="Pitluck S."/>
            <person name="Cheng J.F."/>
            <person name="Chertkov O."/>
            <person name="Brettin T."/>
            <person name="Han C."/>
            <person name="Detter J.C."/>
            <person name="Kuske C."/>
            <person name="Bruce D."/>
            <person name="Goodwin L."/>
            <person name="Ovchinikova G."/>
            <person name="Pati A."/>
            <person name="Mikhailova N."/>
            <person name="Chen A."/>
            <person name="Palaniappan K."/>
            <person name="Land M."/>
            <person name="Hauser L."/>
            <person name="Chang Y.J."/>
            <person name="Jeffries C.D."/>
            <person name="Chain P."/>
            <person name="Rohde M."/>
            <person name="Goker M."/>
            <person name="Bristow J."/>
            <person name="Eisen J.A."/>
            <person name="Markowitz V."/>
            <person name="Hugenholtz P."/>
            <person name="Kyrpides N.C."/>
            <person name="Klenk H.P."/>
            <person name="Lapidus A."/>
        </authorList>
    </citation>
    <scope>NUCLEOTIDE SEQUENCE [LARGE SCALE GENOMIC DNA]</scope>
    <source>
        <strain evidence="3">ATCC 27377 / DSM 6068 / ICPB 4128</strain>
    </source>
</reference>
<feature type="signal peptide" evidence="1">
    <location>
        <begin position="1"/>
        <end position="22"/>
    </location>
</feature>
<accession>D2R5C4</accession>
<dbReference type="Proteomes" id="UP000001887">
    <property type="component" value="Chromosome"/>
</dbReference>
<dbReference type="Gene3D" id="1.10.620.20">
    <property type="entry name" value="Ribonucleotide Reductase, subunit A"/>
    <property type="match status" value="1"/>
</dbReference>